<name>A0ACC8XH72_9FIRM</name>
<keyword evidence="1" id="KW-0808">Transferase</keyword>
<evidence type="ECO:0000313" key="2">
    <source>
        <dbReference type="Proteomes" id="UP000188637"/>
    </source>
</evidence>
<protein>
    <submittedName>
        <fullName evidence="1">Acetate kinase</fullName>
    </submittedName>
</protein>
<evidence type="ECO:0000313" key="1">
    <source>
        <dbReference type="EMBL" id="ONI43047.1"/>
    </source>
</evidence>
<sequence>MKVLVVNCGSSSLKYQLLNMEDESVIAKGICERIGIDGSFIKHTTKDNKTIKLMVDFPNHQVALEKMIELLTTGETKCIDSVDEIGAVGHRVVHGGEKFSSSAIITKEVEEAIRECIGLAPLHNPANLTGIDAARAILPNVPMVGVFDTAFHQTLPKKAYMYAIPKEYYEKYGVRKYGFHGTSHKYVAQRVADMLGKPIEETKIIVCHLGNGASVCAIDGGISVETSMGFTPLQGLAMGTRSGDIDPAVISFIMEKEGFSVKEVENILNKKSGVLGVSGIGSDFREIEDGVVAGDENCRYTMDVFQHRLVFYIGGYAAIMNGVDAIAFAGGLGENNAMMRAELAEMLSWMGVKIDLEKNKCRGIERDLSAPDAKVRVMLVPTNEELMIARDAVALVK</sequence>
<accession>A0ACC8XH72</accession>
<reference evidence="1" key="1">
    <citation type="submission" date="2016-08" db="EMBL/GenBank/DDBJ databases">
        <authorList>
            <person name="Ngugi D.K."/>
            <person name="Miyake S."/>
            <person name="Stingl U."/>
        </authorList>
    </citation>
    <scope>NUCLEOTIDE SEQUENCE</scope>
    <source>
        <strain evidence="1">SCG-D08WGA-EpuloA1</strain>
    </source>
</reference>
<dbReference type="Proteomes" id="UP000188637">
    <property type="component" value="Unassembled WGS sequence"/>
</dbReference>
<proteinExistence type="predicted"/>
<dbReference type="EMBL" id="LJHD01000169">
    <property type="protein sequence ID" value="ONI43047.1"/>
    <property type="molecule type" value="Genomic_DNA"/>
</dbReference>
<comment type="caution">
    <text evidence="1">The sequence shown here is derived from an EMBL/GenBank/DDBJ whole genome shotgun (WGS) entry which is preliminary data.</text>
</comment>
<keyword evidence="1" id="KW-0418">Kinase</keyword>
<organism evidence="1 2">
    <name type="scientific">Candidatus Epulonipiscium fishelsonii</name>
    <dbReference type="NCBI Taxonomy" id="77094"/>
    <lineage>
        <taxon>Bacteria</taxon>
        <taxon>Bacillati</taxon>
        <taxon>Bacillota</taxon>
        <taxon>Clostridia</taxon>
        <taxon>Lachnospirales</taxon>
        <taxon>Lachnospiraceae</taxon>
        <taxon>Candidatus Epulonipiscium</taxon>
    </lineage>
</organism>
<keyword evidence="2" id="KW-1185">Reference proteome</keyword>
<gene>
    <name evidence="1" type="ORF">AN640_06855</name>
</gene>